<protein>
    <submittedName>
        <fullName evidence="2">Uncharacterized protein</fullName>
    </submittedName>
</protein>
<feature type="region of interest" description="Disordered" evidence="1">
    <location>
        <begin position="105"/>
        <end position="157"/>
    </location>
</feature>
<reference evidence="2 3" key="1">
    <citation type="journal article" date="2017" name="Gigascience">
        <title>Draft genome of the honey bee ectoparasitic mite, Tropilaelaps mercedesae, is shaped by the parasitic life history.</title>
        <authorList>
            <person name="Dong X."/>
            <person name="Armstrong S.D."/>
            <person name="Xia D."/>
            <person name="Makepeace B.L."/>
            <person name="Darby A.C."/>
            <person name="Kadowaki T."/>
        </authorList>
    </citation>
    <scope>NUCLEOTIDE SEQUENCE [LARGE SCALE GENOMIC DNA]</scope>
    <source>
        <strain evidence="2">Wuxi-XJTLU</strain>
    </source>
</reference>
<feature type="compositionally biased region" description="Low complexity" evidence="1">
    <location>
        <begin position="109"/>
        <end position="123"/>
    </location>
</feature>
<feature type="region of interest" description="Disordered" evidence="1">
    <location>
        <begin position="65"/>
        <end position="89"/>
    </location>
</feature>
<evidence type="ECO:0000256" key="1">
    <source>
        <dbReference type="SAM" id="MobiDB-lite"/>
    </source>
</evidence>
<dbReference type="Proteomes" id="UP000192247">
    <property type="component" value="Unassembled WGS sequence"/>
</dbReference>
<dbReference type="OrthoDB" id="10679506at2759"/>
<evidence type="ECO:0000313" key="2">
    <source>
        <dbReference type="EMBL" id="OQR74643.1"/>
    </source>
</evidence>
<organism evidence="2 3">
    <name type="scientific">Tropilaelaps mercedesae</name>
    <dbReference type="NCBI Taxonomy" id="418985"/>
    <lineage>
        <taxon>Eukaryota</taxon>
        <taxon>Metazoa</taxon>
        <taxon>Ecdysozoa</taxon>
        <taxon>Arthropoda</taxon>
        <taxon>Chelicerata</taxon>
        <taxon>Arachnida</taxon>
        <taxon>Acari</taxon>
        <taxon>Parasitiformes</taxon>
        <taxon>Mesostigmata</taxon>
        <taxon>Gamasina</taxon>
        <taxon>Dermanyssoidea</taxon>
        <taxon>Laelapidae</taxon>
        <taxon>Tropilaelaps</taxon>
    </lineage>
</organism>
<evidence type="ECO:0000313" key="3">
    <source>
        <dbReference type="Proteomes" id="UP000192247"/>
    </source>
</evidence>
<sequence>MFLGGPGMPFGAPFQNPFGLEAMYHPHAAYLERFGAVSGVPGGPTQQGKAALDLLQQVSVAASQQYSHHQQHQQQLLSSASSPSVAPPAVGTNCSVSPAAVAGVGGSGPSSSAVSTAGPAVSSFRPSKSKTPRPSTAPTSPCGAGAQPGPTGISGASALVGQSSLGPLAHLGGVMAAMMAATPVGMHPFVPK</sequence>
<dbReference type="EMBL" id="MNPL01007636">
    <property type="protein sequence ID" value="OQR74643.1"/>
    <property type="molecule type" value="Genomic_DNA"/>
</dbReference>
<name>A0A1V9XMK3_9ACAR</name>
<comment type="caution">
    <text evidence="2">The sequence shown here is derived from an EMBL/GenBank/DDBJ whole genome shotgun (WGS) entry which is preliminary data.</text>
</comment>
<gene>
    <name evidence="2" type="ORF">BIW11_08927</name>
</gene>
<dbReference type="AlphaFoldDB" id="A0A1V9XMK3"/>
<keyword evidence="3" id="KW-1185">Reference proteome</keyword>
<proteinExistence type="predicted"/>
<dbReference type="InParanoid" id="A0A1V9XMK3"/>
<accession>A0A1V9XMK3</accession>